<organism evidence="2 3">
    <name type="scientific">Sedimentibacter hydroxybenzoicus DSM 7310</name>
    <dbReference type="NCBI Taxonomy" id="1123245"/>
    <lineage>
        <taxon>Bacteria</taxon>
        <taxon>Bacillati</taxon>
        <taxon>Bacillota</taxon>
        <taxon>Tissierellia</taxon>
        <taxon>Sedimentibacter</taxon>
    </lineage>
</organism>
<dbReference type="Gene3D" id="3.90.70.10">
    <property type="entry name" value="Cysteine proteinases"/>
    <property type="match status" value="1"/>
</dbReference>
<evidence type="ECO:0000313" key="3">
    <source>
        <dbReference type="Proteomes" id="UP000611629"/>
    </source>
</evidence>
<name>A0A974BHM9_SEDHY</name>
<gene>
    <name evidence="2" type="ORF">HZF24_04195</name>
</gene>
<dbReference type="AlphaFoldDB" id="A0A974BHM9"/>
<comment type="caution">
    <text evidence="2">The sequence shown here is derived from an EMBL/GenBank/DDBJ whole genome shotgun (WGS) entry which is preliminary data.</text>
</comment>
<evidence type="ECO:0000313" key="2">
    <source>
        <dbReference type="EMBL" id="NYB73335.1"/>
    </source>
</evidence>
<dbReference type="EMBL" id="JACBNQ010000002">
    <property type="protein sequence ID" value="NYB73335.1"/>
    <property type="molecule type" value="Genomic_DNA"/>
</dbReference>
<dbReference type="InterPro" id="IPR039564">
    <property type="entry name" value="Peptidase_C39-like"/>
</dbReference>
<accession>A0A974BHM9</accession>
<dbReference type="Pfam" id="PF13529">
    <property type="entry name" value="Peptidase_C39_2"/>
    <property type="match status" value="1"/>
</dbReference>
<keyword evidence="3" id="KW-1185">Reference proteome</keyword>
<evidence type="ECO:0000259" key="1">
    <source>
        <dbReference type="Pfam" id="PF13529"/>
    </source>
</evidence>
<protein>
    <submittedName>
        <fullName evidence="2">C39 family peptidase</fullName>
    </submittedName>
</protein>
<sequence>MDWICEKGALSENILHNLQINNDYVELKENHEEGYLETPIIETERFTEITPSWNSKTNIDSSVELLIRIRAENKWTPYISYGVWSTNGNNIGIKERESHDLMKVTSDRIFVKDEKFGDAVHIKVVFKGNNPKLTLIAFSTDGGEDEAVEGSYLRILENIPLISQLASGHKDARVICSPTSLTMALKFHGKNVDLDQVARGTLDSGNGAYGNWPQNVAMAGELGMRAYTKRCKSINPVKNFIAKGIPVVASVCVQDKEQLSGAISAFPHGHLMVVVGFEIKDGTEYIVVNDPAANSDAEVRKSYLLDEWVKVWRHYVYIVTPDVEK</sequence>
<proteinExistence type="predicted"/>
<dbReference type="Proteomes" id="UP000611629">
    <property type="component" value="Unassembled WGS sequence"/>
</dbReference>
<feature type="domain" description="Peptidase C39-like" evidence="1">
    <location>
        <begin position="158"/>
        <end position="292"/>
    </location>
</feature>
<dbReference type="RefSeq" id="WP_179237014.1">
    <property type="nucleotide sequence ID" value="NZ_JACBNQ010000002.1"/>
</dbReference>
<reference evidence="2" key="1">
    <citation type="submission" date="2020-07" db="EMBL/GenBank/DDBJ databases">
        <title>Genomic analysis of a strain of Sedimentibacter Hydroxybenzoicus DSM7310.</title>
        <authorList>
            <person name="Ma S."/>
        </authorList>
    </citation>
    <scope>NUCLEOTIDE SEQUENCE</scope>
    <source>
        <strain evidence="2">DSM 7310</strain>
    </source>
</reference>